<protein>
    <submittedName>
        <fullName evidence="2">DUF4138 domain-containing protein</fullName>
    </submittedName>
</protein>
<dbReference type="Pfam" id="PF13595">
    <property type="entry name" value="DUF4138"/>
    <property type="match status" value="1"/>
</dbReference>
<evidence type="ECO:0000313" key="2">
    <source>
        <dbReference type="EMBL" id="MCX3264996.1"/>
    </source>
</evidence>
<feature type="chain" id="PRO_5040747408" evidence="1">
    <location>
        <begin position="21"/>
        <end position="278"/>
    </location>
</feature>
<evidence type="ECO:0000256" key="1">
    <source>
        <dbReference type="SAM" id="SignalP"/>
    </source>
</evidence>
<organism evidence="2 3">
    <name type="scientific">Pedobacter agri</name>
    <dbReference type="NCBI Taxonomy" id="454586"/>
    <lineage>
        <taxon>Bacteria</taxon>
        <taxon>Pseudomonadati</taxon>
        <taxon>Bacteroidota</taxon>
        <taxon>Sphingobacteriia</taxon>
        <taxon>Sphingobacteriales</taxon>
        <taxon>Sphingobacteriaceae</taxon>
        <taxon>Pedobacter</taxon>
    </lineage>
</organism>
<feature type="signal peptide" evidence="1">
    <location>
        <begin position="1"/>
        <end position="20"/>
    </location>
</feature>
<gene>
    <name evidence="2" type="ORF">OQZ29_09580</name>
</gene>
<dbReference type="Proteomes" id="UP001142592">
    <property type="component" value="Unassembled WGS sequence"/>
</dbReference>
<dbReference type="EMBL" id="JAPJUH010000003">
    <property type="protein sequence ID" value="MCX3264996.1"/>
    <property type="molecule type" value="Genomic_DNA"/>
</dbReference>
<name>A0A9X3DF62_9SPHI</name>
<accession>A0A9X3DF62</accession>
<keyword evidence="1" id="KW-0732">Signal</keyword>
<evidence type="ECO:0000313" key="3">
    <source>
        <dbReference type="Proteomes" id="UP001142592"/>
    </source>
</evidence>
<reference evidence="2" key="1">
    <citation type="submission" date="2022-11" db="EMBL/GenBank/DDBJ databases">
        <authorList>
            <person name="Graham C."/>
            <person name="Newman J.D."/>
        </authorList>
    </citation>
    <scope>NUCLEOTIDE SEQUENCE</scope>
    <source>
        <strain evidence="2">DSM 19486</strain>
    </source>
</reference>
<keyword evidence="3" id="KW-1185">Reference proteome</keyword>
<sequence>MKKIIFLTALCCLYISLTYSQSLKSSVLTDLPVIFLKKSVSVHLLSDQPVSYLNSSRSGVKLDQPTDGLIRVSLADSTSIGHGDGVLTLVSERGFVQFRLMYNHPFPDSVFCPSIRIGPEDWKPFGVRKGKLGKQELKGLACDLLKSTKGIFQTREHRYGIKARLNKIGTLGDYIFIDLSFYNKSNIDYDIDQLSFSLEDKKIAKATNSQSVPIVPDVSLFDTGSFKRLYRNVFVFKKFTFPGNKILKVQLSEKQLSGRSISFPIRYSDVLDADAIVY</sequence>
<comment type="caution">
    <text evidence="2">The sequence shown here is derived from an EMBL/GenBank/DDBJ whole genome shotgun (WGS) entry which is preliminary data.</text>
</comment>
<proteinExistence type="predicted"/>
<dbReference type="RefSeq" id="WP_083838002.1">
    <property type="nucleotide sequence ID" value="NZ_JAPJUH010000003.1"/>
</dbReference>
<dbReference type="AlphaFoldDB" id="A0A9X3DF62"/>
<dbReference type="InterPro" id="IPR022298">
    <property type="entry name" value="Conjug_transposon_TraN"/>
</dbReference>